<keyword evidence="2" id="KW-1185">Reference proteome</keyword>
<name>W7KLQ1_PLAFO</name>
<dbReference type="AlphaFoldDB" id="W7KLQ1"/>
<feature type="non-terminal residue" evidence="1">
    <location>
        <position position="1"/>
    </location>
</feature>
<protein>
    <submittedName>
        <fullName evidence="1">Uncharacterized protein</fullName>
    </submittedName>
</protein>
<evidence type="ECO:0000313" key="2">
    <source>
        <dbReference type="Proteomes" id="UP000030673"/>
    </source>
</evidence>
<proteinExistence type="predicted"/>
<sequence length="40" mass="4932">EYSKMLLFHMTRKKELLQCIIRKRYTKMINVSLICTNKKQ</sequence>
<gene>
    <name evidence="1" type="ORF">PFNF54_00651</name>
</gene>
<accession>W7KLQ1</accession>
<reference evidence="1 2" key="1">
    <citation type="submission" date="2013-02" db="EMBL/GenBank/DDBJ databases">
        <title>The Genome Sequence of Plasmodium falciparum NF54.</title>
        <authorList>
            <consortium name="The Broad Institute Genome Sequencing Platform"/>
            <consortium name="The Broad Institute Genome Sequencing Center for Infectious Disease"/>
            <person name="Neafsey D."/>
            <person name="Cheeseman I."/>
            <person name="Volkman S."/>
            <person name="Adams J."/>
            <person name="Walker B."/>
            <person name="Young S.K."/>
            <person name="Zeng Q."/>
            <person name="Gargeya S."/>
            <person name="Fitzgerald M."/>
            <person name="Haas B."/>
            <person name="Abouelleil A."/>
            <person name="Alvarado L."/>
            <person name="Arachchi H.M."/>
            <person name="Berlin A.M."/>
            <person name="Chapman S.B."/>
            <person name="Dewar J."/>
            <person name="Goldberg J."/>
            <person name="Griggs A."/>
            <person name="Gujja S."/>
            <person name="Hansen M."/>
            <person name="Howarth C."/>
            <person name="Imamovic A."/>
            <person name="Larimer J."/>
            <person name="McCowan C."/>
            <person name="Murphy C."/>
            <person name="Neiman D."/>
            <person name="Pearson M."/>
            <person name="Priest M."/>
            <person name="Roberts A."/>
            <person name="Saif S."/>
            <person name="Shea T."/>
            <person name="Sisk P."/>
            <person name="Sykes S."/>
            <person name="Wortman J."/>
            <person name="Nusbaum C."/>
            <person name="Birren B."/>
        </authorList>
    </citation>
    <scope>NUCLEOTIDE SEQUENCE [LARGE SCALE GENOMIC DNA]</scope>
    <source>
        <strain evidence="1 2">NF54</strain>
    </source>
</reference>
<evidence type="ECO:0000313" key="1">
    <source>
        <dbReference type="EMBL" id="EWC90487.1"/>
    </source>
</evidence>
<dbReference type="Proteomes" id="UP000030673">
    <property type="component" value="Unassembled WGS sequence"/>
</dbReference>
<dbReference type="EMBL" id="KE123739">
    <property type="protein sequence ID" value="EWC90487.1"/>
    <property type="molecule type" value="Genomic_DNA"/>
</dbReference>
<organism evidence="1 2">
    <name type="scientific">Plasmodium falciparum (isolate NF54)</name>
    <dbReference type="NCBI Taxonomy" id="5843"/>
    <lineage>
        <taxon>Eukaryota</taxon>
        <taxon>Sar</taxon>
        <taxon>Alveolata</taxon>
        <taxon>Apicomplexa</taxon>
        <taxon>Aconoidasida</taxon>
        <taxon>Haemosporida</taxon>
        <taxon>Plasmodiidae</taxon>
        <taxon>Plasmodium</taxon>
        <taxon>Plasmodium (Laverania)</taxon>
    </lineage>
</organism>